<keyword evidence="11 12" id="KW-0472">Membrane</keyword>
<evidence type="ECO:0000256" key="2">
    <source>
        <dbReference type="ARBA" id="ARBA00022475"/>
    </source>
</evidence>
<evidence type="ECO:0000313" key="14">
    <source>
        <dbReference type="EMBL" id="SFD63022.1"/>
    </source>
</evidence>
<dbReference type="STRING" id="1045775.SAMN05216378_0733"/>
<evidence type="ECO:0000256" key="10">
    <source>
        <dbReference type="ARBA" id="ARBA00023012"/>
    </source>
</evidence>
<dbReference type="Pfam" id="PF02518">
    <property type="entry name" value="HATPase_c"/>
    <property type="match status" value="1"/>
</dbReference>
<evidence type="ECO:0000256" key="1">
    <source>
        <dbReference type="ARBA" id="ARBA00004651"/>
    </source>
</evidence>
<evidence type="ECO:0000259" key="13">
    <source>
        <dbReference type="PROSITE" id="PS50885"/>
    </source>
</evidence>
<accession>A0A1I1TWT0</accession>
<evidence type="ECO:0000313" key="15">
    <source>
        <dbReference type="Proteomes" id="UP000198855"/>
    </source>
</evidence>
<keyword evidence="3" id="KW-0597">Phosphoprotein</keyword>
<evidence type="ECO:0000256" key="6">
    <source>
        <dbReference type="ARBA" id="ARBA00022741"/>
    </source>
</evidence>
<dbReference type="SMART" id="SM00304">
    <property type="entry name" value="HAMP"/>
    <property type="match status" value="1"/>
</dbReference>
<dbReference type="Proteomes" id="UP000198855">
    <property type="component" value="Unassembled WGS sequence"/>
</dbReference>
<keyword evidence="7 14" id="KW-0418">Kinase</keyword>
<feature type="transmembrane region" description="Helical" evidence="12">
    <location>
        <begin position="277"/>
        <end position="298"/>
    </location>
</feature>
<dbReference type="Gene3D" id="3.30.565.10">
    <property type="entry name" value="Histidine kinase-like ATPase, C-terminal domain"/>
    <property type="match status" value="1"/>
</dbReference>
<dbReference type="InterPro" id="IPR050640">
    <property type="entry name" value="Bact_2-comp_sensor_kinase"/>
</dbReference>
<keyword evidence="15" id="KW-1185">Reference proteome</keyword>
<evidence type="ECO:0000256" key="9">
    <source>
        <dbReference type="ARBA" id="ARBA00022989"/>
    </source>
</evidence>
<comment type="subcellular location">
    <subcellularLocation>
        <location evidence="1">Cell membrane</location>
        <topology evidence="1">Multi-pass membrane protein</topology>
    </subcellularLocation>
</comment>
<keyword evidence="4" id="KW-0808">Transferase</keyword>
<dbReference type="Gene3D" id="6.10.340.10">
    <property type="match status" value="1"/>
</dbReference>
<dbReference type="EMBL" id="FOMT01000001">
    <property type="protein sequence ID" value="SFD63022.1"/>
    <property type="molecule type" value="Genomic_DNA"/>
</dbReference>
<dbReference type="RefSeq" id="WP_175532711.1">
    <property type="nucleotide sequence ID" value="NZ_FOMT01000001.1"/>
</dbReference>
<dbReference type="CDD" id="cd06225">
    <property type="entry name" value="HAMP"/>
    <property type="match status" value="1"/>
</dbReference>
<dbReference type="Pfam" id="PF00672">
    <property type="entry name" value="HAMP"/>
    <property type="match status" value="1"/>
</dbReference>
<keyword evidence="9 12" id="KW-1133">Transmembrane helix</keyword>
<reference evidence="15" key="1">
    <citation type="submission" date="2016-10" db="EMBL/GenBank/DDBJ databases">
        <authorList>
            <person name="Varghese N."/>
            <person name="Submissions S."/>
        </authorList>
    </citation>
    <scope>NUCLEOTIDE SEQUENCE [LARGE SCALE GENOMIC DNA]</scope>
    <source>
        <strain evidence="15">CGMCC 1.10784</strain>
    </source>
</reference>
<proteinExistence type="predicted"/>
<keyword evidence="8" id="KW-0067">ATP-binding</keyword>
<dbReference type="SUPFAM" id="SSF55874">
    <property type="entry name" value="ATPase domain of HSP90 chaperone/DNA topoisomerase II/histidine kinase"/>
    <property type="match status" value="1"/>
</dbReference>
<evidence type="ECO:0000256" key="5">
    <source>
        <dbReference type="ARBA" id="ARBA00022692"/>
    </source>
</evidence>
<dbReference type="GO" id="GO:0005524">
    <property type="term" value="F:ATP binding"/>
    <property type="evidence" value="ECO:0007669"/>
    <property type="project" value="UniProtKB-KW"/>
</dbReference>
<dbReference type="GO" id="GO:0000155">
    <property type="term" value="F:phosphorelay sensor kinase activity"/>
    <property type="evidence" value="ECO:0007669"/>
    <property type="project" value="InterPro"/>
</dbReference>
<dbReference type="SUPFAM" id="SSF158472">
    <property type="entry name" value="HAMP domain-like"/>
    <property type="match status" value="1"/>
</dbReference>
<evidence type="ECO:0000256" key="7">
    <source>
        <dbReference type="ARBA" id="ARBA00022777"/>
    </source>
</evidence>
<evidence type="ECO:0000256" key="12">
    <source>
        <dbReference type="SAM" id="Phobius"/>
    </source>
</evidence>
<dbReference type="InterPro" id="IPR036890">
    <property type="entry name" value="HATPase_C_sf"/>
</dbReference>
<dbReference type="InterPro" id="IPR010559">
    <property type="entry name" value="Sig_transdc_His_kin_internal"/>
</dbReference>
<keyword evidence="2" id="KW-1003">Cell membrane</keyword>
<dbReference type="AlphaFoldDB" id="A0A1I1TWT0"/>
<protein>
    <submittedName>
        <fullName evidence="14">Two-component system, sensor histidine kinase YesM</fullName>
    </submittedName>
</protein>
<dbReference type="PANTHER" id="PTHR34220">
    <property type="entry name" value="SENSOR HISTIDINE KINASE YPDA"/>
    <property type="match status" value="1"/>
</dbReference>
<name>A0A1I1TWT0_9BACL</name>
<evidence type="ECO:0000256" key="11">
    <source>
        <dbReference type="ARBA" id="ARBA00023136"/>
    </source>
</evidence>
<evidence type="ECO:0000256" key="3">
    <source>
        <dbReference type="ARBA" id="ARBA00022553"/>
    </source>
</evidence>
<keyword evidence="10" id="KW-0902">Two-component regulatory system</keyword>
<dbReference type="GO" id="GO:0005886">
    <property type="term" value="C:plasma membrane"/>
    <property type="evidence" value="ECO:0007669"/>
    <property type="project" value="UniProtKB-SubCell"/>
</dbReference>
<gene>
    <name evidence="14" type="ORF">SAMN05216378_0733</name>
</gene>
<evidence type="ECO:0000256" key="4">
    <source>
        <dbReference type="ARBA" id="ARBA00022679"/>
    </source>
</evidence>
<feature type="domain" description="HAMP" evidence="13">
    <location>
        <begin position="301"/>
        <end position="353"/>
    </location>
</feature>
<keyword evidence="5 12" id="KW-0812">Transmembrane</keyword>
<dbReference type="InterPro" id="IPR003594">
    <property type="entry name" value="HATPase_dom"/>
</dbReference>
<evidence type="ECO:0000256" key="8">
    <source>
        <dbReference type="ARBA" id="ARBA00022840"/>
    </source>
</evidence>
<keyword evidence="6" id="KW-0547">Nucleotide-binding</keyword>
<dbReference type="InterPro" id="IPR003660">
    <property type="entry name" value="HAMP_dom"/>
</dbReference>
<dbReference type="PROSITE" id="PS50885">
    <property type="entry name" value="HAMP"/>
    <property type="match status" value="1"/>
</dbReference>
<dbReference type="PANTHER" id="PTHR34220:SF11">
    <property type="entry name" value="SENSOR PROTEIN KINASE HPTS"/>
    <property type="match status" value="1"/>
</dbReference>
<organism evidence="14 15">
    <name type="scientific">Paenibacillus catalpae</name>
    <dbReference type="NCBI Taxonomy" id="1045775"/>
    <lineage>
        <taxon>Bacteria</taxon>
        <taxon>Bacillati</taxon>
        <taxon>Bacillota</taxon>
        <taxon>Bacilli</taxon>
        <taxon>Bacillales</taxon>
        <taxon>Paenibacillaceae</taxon>
        <taxon>Paenibacillus</taxon>
    </lineage>
</organism>
<dbReference type="Pfam" id="PF06580">
    <property type="entry name" value="His_kinase"/>
    <property type="match status" value="1"/>
</dbReference>
<feature type="transmembrane region" description="Helical" evidence="12">
    <location>
        <begin position="7"/>
        <end position="30"/>
    </location>
</feature>
<sequence>MAIKSSIFVRLMATFLAAILVIVALGIYMYNWSLKTVKDEIYKSTTAQVTFYLEGLEAEIDRIKILQYDVLNDEDLNKLAIRYTIMDDYEKMESMRKLHHRLVSIQNSNAYISNVSAHIYPIQKTISSKKSVGALNRDKFEALRIPEGMKGAQLLMYNGNLHLSTFLSGNMGLSPLFMIEIELNTEVFREALKQFDTYPDSRSILLDLTNGLTIYSDEDHMFDDVVHSFARNESEFKVGEVVSHGDTFIIAEKSEYLNMVLFRFIPKDAVLVPTKGFYVWLWVFTGVVLILVTFIYAYTYQLIQRPMKELVKSFRSVEKGNFNVKVEVNHNNEFDYLNKGFNSMVQNVSNLIDQVYKHKILEQKAELKHLQSQISPHFLYNSFFLMNMMAKVKDENLIPFTKLLGEYFQFITKNDSDFISLYEEIEHARTYADIQLMRYPSKLTIEFEDCPPSFKEISVPRLIVQPIIENAFKYAVEHSKGPVTIRVYFQTIDDKLSIFVEDNGKQLTDEKLLDLEKQFMEAHSSESSGLNNIHRRLQLIYGEEHGLQVARSELGGLLVRLQINAKLRE</sequence>